<dbReference type="SUPFAM" id="SSF55811">
    <property type="entry name" value="Nudix"/>
    <property type="match status" value="1"/>
</dbReference>
<reference evidence="4 5" key="1">
    <citation type="submission" date="2017-04" db="EMBL/GenBank/DDBJ databases">
        <authorList>
            <person name="Afonso C.L."/>
            <person name="Miller P.J."/>
            <person name="Scott M.A."/>
            <person name="Spackman E."/>
            <person name="Goraichik I."/>
            <person name="Dimitrov K.M."/>
            <person name="Suarez D.L."/>
            <person name="Swayne D.E."/>
        </authorList>
    </citation>
    <scope>NUCLEOTIDE SEQUENCE [LARGE SCALE GENOMIC DNA]</scope>
    <source>
        <strain evidence="4 5">KR-140</strain>
    </source>
</reference>
<dbReference type="Pfam" id="PF01467">
    <property type="entry name" value="CTP_transf_like"/>
    <property type="match status" value="1"/>
</dbReference>
<name>A0A1W1ULR4_9DEIO</name>
<dbReference type="InterPro" id="IPR000086">
    <property type="entry name" value="NUDIX_hydrolase_dom"/>
</dbReference>
<evidence type="ECO:0000256" key="1">
    <source>
        <dbReference type="ARBA" id="ARBA00022679"/>
    </source>
</evidence>
<evidence type="ECO:0000313" key="5">
    <source>
        <dbReference type="Proteomes" id="UP000192582"/>
    </source>
</evidence>
<dbReference type="EMBL" id="FWWU01000005">
    <property type="protein sequence ID" value="SMB82075.1"/>
    <property type="molecule type" value="Genomic_DNA"/>
</dbReference>
<evidence type="ECO:0000256" key="2">
    <source>
        <dbReference type="ARBA" id="ARBA00022695"/>
    </source>
</evidence>
<dbReference type="PROSITE" id="PS51462">
    <property type="entry name" value="NUDIX"/>
    <property type="match status" value="1"/>
</dbReference>
<dbReference type="OrthoDB" id="9786141at2"/>
<dbReference type="CDD" id="cd18873">
    <property type="entry name" value="NUDIX_NadM_like"/>
    <property type="match status" value="1"/>
</dbReference>
<dbReference type="Pfam" id="PF00293">
    <property type="entry name" value="NUDIX"/>
    <property type="match status" value="1"/>
</dbReference>
<dbReference type="STRING" id="695939.SAMN00790413_04836"/>
<evidence type="ECO:0000313" key="4">
    <source>
        <dbReference type="EMBL" id="SMB82075.1"/>
    </source>
</evidence>
<proteinExistence type="predicted"/>
<dbReference type="NCBIfam" id="NF003790">
    <property type="entry name" value="PRK05379.2-2"/>
    <property type="match status" value="1"/>
</dbReference>
<dbReference type="GO" id="GO:0016787">
    <property type="term" value="F:hydrolase activity"/>
    <property type="evidence" value="ECO:0007669"/>
    <property type="project" value="UniProtKB-KW"/>
</dbReference>
<dbReference type="InterPro" id="IPR004821">
    <property type="entry name" value="Cyt_trans-like"/>
</dbReference>
<dbReference type="NCBIfam" id="TIGR00125">
    <property type="entry name" value="cyt_tran_rel"/>
    <property type="match status" value="1"/>
</dbReference>
<dbReference type="RefSeq" id="WP_084046139.1">
    <property type="nucleotide sequence ID" value="NZ_FWWU01000005.1"/>
</dbReference>
<dbReference type="GO" id="GO:0016779">
    <property type="term" value="F:nucleotidyltransferase activity"/>
    <property type="evidence" value="ECO:0007669"/>
    <property type="project" value="UniProtKB-KW"/>
</dbReference>
<dbReference type="Gene3D" id="3.90.79.10">
    <property type="entry name" value="Nucleoside Triphosphate Pyrophosphohydrolase"/>
    <property type="match status" value="1"/>
</dbReference>
<feature type="domain" description="Nudix hydrolase" evidence="3">
    <location>
        <begin position="202"/>
        <end position="341"/>
    </location>
</feature>
<keyword evidence="2 4" id="KW-0548">Nucleotidyltransferase</keyword>
<dbReference type="Proteomes" id="UP000192582">
    <property type="component" value="Unassembled WGS sequence"/>
</dbReference>
<accession>A0A1W1ULR4</accession>
<organism evidence="4 5">
    <name type="scientific">Deinococcus hopiensis KR-140</name>
    <dbReference type="NCBI Taxonomy" id="695939"/>
    <lineage>
        <taxon>Bacteria</taxon>
        <taxon>Thermotogati</taxon>
        <taxon>Deinococcota</taxon>
        <taxon>Deinococci</taxon>
        <taxon>Deinococcales</taxon>
        <taxon>Deinococcaceae</taxon>
        <taxon>Deinococcus</taxon>
    </lineage>
</organism>
<dbReference type="PANTHER" id="PTHR21342">
    <property type="entry name" value="PHOSPHOPANTETHEINE ADENYLYLTRANSFERASE"/>
    <property type="match status" value="1"/>
</dbReference>
<keyword evidence="4" id="KW-0378">Hydrolase</keyword>
<dbReference type="InterPro" id="IPR015797">
    <property type="entry name" value="NUDIX_hydrolase-like_dom_sf"/>
</dbReference>
<protein>
    <submittedName>
        <fullName evidence="4">Bifunctional NMN adenylyltransferase/nudix hydrolase</fullName>
    </submittedName>
</protein>
<dbReference type="PANTHER" id="PTHR21342:SF0">
    <property type="entry name" value="BIFUNCTIONAL NMN ADENYLYLTRANSFERASE_NUDIX HYDROLASE"/>
    <property type="match status" value="1"/>
</dbReference>
<gene>
    <name evidence="4" type="ORF">SAMN00790413_04836</name>
</gene>
<dbReference type="Gene3D" id="3.40.50.620">
    <property type="entry name" value="HUPs"/>
    <property type="match status" value="1"/>
</dbReference>
<dbReference type="SUPFAM" id="SSF52374">
    <property type="entry name" value="Nucleotidylyl transferase"/>
    <property type="match status" value="1"/>
</dbReference>
<dbReference type="AlphaFoldDB" id="A0A1W1ULR4"/>
<keyword evidence="5" id="KW-1185">Reference proteome</keyword>
<dbReference type="InterPro" id="IPR014729">
    <property type="entry name" value="Rossmann-like_a/b/a_fold"/>
</dbReference>
<sequence>MSTRKRQFGVYIGRFQPLHNAHLAVIKEALQRVEKLIIVLGSANAARSIRNPWHEEEREVMVRAALSAEGVPAHRVIVASVRDHHYNEDMWLAEVQQAVYTHTRGTDDVALIGHLKDETSYYLHSFPGFDPLPTQVRLEHSASSVRQAYFEGDMERVAQDVPAAVYAQLQTFAQTPAYAELQSEWRDILAYRAAWASSPFPPTFNTTDAVVVRSGHVLAIRRGVNPGKGKLALPGGFLDVHQPLLTSAIRELREETGLGPMFGAQEWSNYLVGKETFDHPARSLRGRTITTAFHFHLGNGSLPNVQGSDDAQEAMWIPISAALGSPREWFEDHHAILEAFLLAPNLGRPGLPHVTHMR</sequence>
<keyword evidence="1 4" id="KW-0808">Transferase</keyword>
<evidence type="ECO:0000259" key="3">
    <source>
        <dbReference type="PROSITE" id="PS51462"/>
    </source>
</evidence>